<evidence type="ECO:0008006" key="3">
    <source>
        <dbReference type="Google" id="ProtNLM"/>
    </source>
</evidence>
<protein>
    <recommendedName>
        <fullName evidence="3">Protein MIS12 homolog</fullName>
    </recommendedName>
</protein>
<evidence type="ECO:0000313" key="2">
    <source>
        <dbReference type="Proteomes" id="UP001153620"/>
    </source>
</evidence>
<sequence>MNKLSEREEYEMSLYGFSIKDFKHENFQFFRNQLNKSMQFITSKFMDQIKDAKVPDTLENLTNSLNQVEFNILESTKSNIQYTVNDDVEKLLNIPENVILPTDRAQTKQFSSDCIYELEKECDELGAILLQNASFIKHLSAELNSYEIQGLLEHEDKVLLEGEKFLSLQLLEPDVLDGEEEPNVSFEDPAI</sequence>
<dbReference type="AlphaFoldDB" id="A0A9N9WW44"/>
<name>A0A9N9WW44_9DIPT</name>
<keyword evidence="2" id="KW-1185">Reference proteome</keyword>
<accession>A0A9N9WW44</accession>
<proteinExistence type="predicted"/>
<reference evidence="1" key="1">
    <citation type="submission" date="2022-01" db="EMBL/GenBank/DDBJ databases">
        <authorList>
            <person name="King R."/>
        </authorList>
    </citation>
    <scope>NUCLEOTIDE SEQUENCE</scope>
</reference>
<organism evidence="1 2">
    <name type="scientific">Chironomus riparius</name>
    <dbReference type="NCBI Taxonomy" id="315576"/>
    <lineage>
        <taxon>Eukaryota</taxon>
        <taxon>Metazoa</taxon>
        <taxon>Ecdysozoa</taxon>
        <taxon>Arthropoda</taxon>
        <taxon>Hexapoda</taxon>
        <taxon>Insecta</taxon>
        <taxon>Pterygota</taxon>
        <taxon>Neoptera</taxon>
        <taxon>Endopterygota</taxon>
        <taxon>Diptera</taxon>
        <taxon>Nematocera</taxon>
        <taxon>Chironomoidea</taxon>
        <taxon>Chironomidae</taxon>
        <taxon>Chironominae</taxon>
        <taxon>Chironomus</taxon>
    </lineage>
</organism>
<dbReference type="EMBL" id="OU895878">
    <property type="protein sequence ID" value="CAG9806211.1"/>
    <property type="molecule type" value="Genomic_DNA"/>
</dbReference>
<reference evidence="1" key="2">
    <citation type="submission" date="2022-10" db="EMBL/GenBank/DDBJ databases">
        <authorList>
            <consortium name="ENA_rothamsted_submissions"/>
            <consortium name="culmorum"/>
            <person name="King R."/>
        </authorList>
    </citation>
    <scope>NUCLEOTIDE SEQUENCE</scope>
</reference>
<gene>
    <name evidence="1" type="ORF">CHIRRI_LOCUS9072</name>
</gene>
<dbReference type="Proteomes" id="UP001153620">
    <property type="component" value="Chromosome 2"/>
</dbReference>
<dbReference type="OrthoDB" id="1884855at2759"/>
<evidence type="ECO:0000313" key="1">
    <source>
        <dbReference type="EMBL" id="CAG9806211.1"/>
    </source>
</evidence>